<dbReference type="Proteomes" id="UP000004507">
    <property type="component" value="Unassembled WGS sequence"/>
</dbReference>
<comment type="similarity">
    <text evidence="1">Belongs to the 4-hydroxybenzoyl-CoA thioesterase family.</text>
</comment>
<dbReference type="RefSeq" id="WP_007205670.1">
    <property type="nucleotide sequence ID" value="NZ_CH672414.1"/>
</dbReference>
<dbReference type="InterPro" id="IPR050563">
    <property type="entry name" value="4-hydroxybenzoyl-CoA_TE"/>
</dbReference>
<dbReference type="eggNOG" id="COG0824">
    <property type="taxonomic scope" value="Bacteria"/>
</dbReference>
<sequence length="127" mass="14292">MHLFNLRVYYEDTDLAGIVYYANYLKFIERARSEWVRDLGIDQAQMKAEGRVFAVRRVAADYLLPARYDDLLCVETKLLPGSGARLVLQQDVKRGDATLFSAMVTIICMTTDGAIARLPAAIRQAMG</sequence>
<keyword evidence="4" id="KW-1185">Reference proteome</keyword>
<accession>A3V7D4</accession>
<dbReference type="STRING" id="314232.SKA53_08591"/>
<dbReference type="GO" id="GO:0047617">
    <property type="term" value="F:fatty acyl-CoA hydrolase activity"/>
    <property type="evidence" value="ECO:0007669"/>
    <property type="project" value="TreeGrafter"/>
</dbReference>
<evidence type="ECO:0000256" key="1">
    <source>
        <dbReference type="ARBA" id="ARBA00005953"/>
    </source>
</evidence>
<gene>
    <name evidence="3" type="ORF">SKA53_08591</name>
</gene>
<comment type="caution">
    <text evidence="3">The sequence shown here is derived from an EMBL/GenBank/DDBJ whole genome shotgun (WGS) entry which is preliminary data.</text>
</comment>
<organism evidence="3 4">
    <name type="scientific">Yoonia vestfoldensis SKA53</name>
    <dbReference type="NCBI Taxonomy" id="314232"/>
    <lineage>
        <taxon>Bacteria</taxon>
        <taxon>Pseudomonadati</taxon>
        <taxon>Pseudomonadota</taxon>
        <taxon>Alphaproteobacteria</taxon>
        <taxon>Rhodobacterales</taxon>
        <taxon>Paracoccaceae</taxon>
        <taxon>Yoonia</taxon>
    </lineage>
</organism>
<dbReference type="Gene3D" id="3.10.129.10">
    <property type="entry name" value="Hotdog Thioesterase"/>
    <property type="match status" value="1"/>
</dbReference>
<proteinExistence type="inferred from homology"/>
<dbReference type="InterPro" id="IPR014166">
    <property type="entry name" value="Tol-Pal_acyl-CoA_thioesterase"/>
</dbReference>
<keyword evidence="2" id="KW-0378">Hydrolase</keyword>
<name>A3V7D4_9RHOB</name>
<protein>
    <submittedName>
        <fullName evidence="3">Putative thioesterase</fullName>
    </submittedName>
</protein>
<dbReference type="PIRSF" id="PIRSF003230">
    <property type="entry name" value="YbgC"/>
    <property type="match status" value="1"/>
</dbReference>
<dbReference type="NCBIfam" id="TIGR02799">
    <property type="entry name" value="thio_ybgC"/>
    <property type="match status" value="1"/>
</dbReference>
<dbReference type="Pfam" id="PF13279">
    <property type="entry name" value="4HBT_2"/>
    <property type="match status" value="1"/>
</dbReference>
<dbReference type="InterPro" id="IPR006684">
    <property type="entry name" value="YbgC/YbaW"/>
</dbReference>
<evidence type="ECO:0000313" key="3">
    <source>
        <dbReference type="EMBL" id="EAQ06150.1"/>
    </source>
</evidence>
<dbReference type="HOGENOM" id="CLU_101141_7_1_5"/>
<dbReference type="CDD" id="cd00586">
    <property type="entry name" value="4HBT"/>
    <property type="match status" value="1"/>
</dbReference>
<dbReference type="AlphaFoldDB" id="A3V7D4"/>
<dbReference type="SUPFAM" id="SSF54637">
    <property type="entry name" value="Thioesterase/thiol ester dehydrase-isomerase"/>
    <property type="match status" value="1"/>
</dbReference>
<reference evidence="3 4" key="1">
    <citation type="submission" date="2006-01" db="EMBL/GenBank/DDBJ databases">
        <authorList>
            <person name="Hagstrom A."/>
            <person name="Ferriera S."/>
            <person name="Johnson J."/>
            <person name="Kravitz S."/>
            <person name="Halpern A."/>
            <person name="Remington K."/>
            <person name="Beeson K."/>
            <person name="Tran B."/>
            <person name="Rogers Y.-H."/>
            <person name="Friedman R."/>
            <person name="Venter J.C."/>
        </authorList>
    </citation>
    <scope>NUCLEOTIDE SEQUENCE [LARGE SCALE GENOMIC DNA]</scope>
    <source>
        <strain evidence="3 4">SKA53</strain>
    </source>
</reference>
<dbReference type="PANTHER" id="PTHR31793">
    <property type="entry name" value="4-HYDROXYBENZOYL-COA THIOESTERASE FAMILY MEMBER"/>
    <property type="match status" value="1"/>
</dbReference>
<evidence type="ECO:0000256" key="2">
    <source>
        <dbReference type="ARBA" id="ARBA00022801"/>
    </source>
</evidence>
<dbReference type="FunFam" id="3.10.129.10:FF:000004">
    <property type="entry name" value="Tol-pal system-associated acyl-CoA thioesterase"/>
    <property type="match status" value="1"/>
</dbReference>
<dbReference type="NCBIfam" id="TIGR00051">
    <property type="entry name" value="YbgC/FadM family acyl-CoA thioesterase"/>
    <property type="match status" value="1"/>
</dbReference>
<dbReference type="InterPro" id="IPR029069">
    <property type="entry name" value="HotDog_dom_sf"/>
</dbReference>
<dbReference type="PANTHER" id="PTHR31793:SF37">
    <property type="entry name" value="ACYL-COA THIOESTER HYDROLASE YBGC"/>
    <property type="match status" value="1"/>
</dbReference>
<evidence type="ECO:0000313" key="4">
    <source>
        <dbReference type="Proteomes" id="UP000004507"/>
    </source>
</evidence>
<dbReference type="EMBL" id="AAMS01000006">
    <property type="protein sequence ID" value="EAQ06150.1"/>
    <property type="molecule type" value="Genomic_DNA"/>
</dbReference>